<accession>A0A919CH46</accession>
<evidence type="ECO:0000259" key="3">
    <source>
        <dbReference type="Pfam" id="PF09557"/>
    </source>
</evidence>
<sequence length="357" mass="38924">MADDLRPENLIGHQLLDGEGHSVGKINQVYLDDRTNEPSWVSVHTGLFGRKETLVPLQGAQPQQEDLQVPYDKATVKDAPHVESGAHISPETEAEVRDYYAERGTVPDQRGGRHERGQSEGPGTDRESDDSTAPGTGYSEADASMAVGDEHAETAPPMAATEPDADATGTEDQITESGMPGVMSAEDARTGPGTTGEAAAGSARRPDTVPTAGRTDADQSPGTAGVPYQADSVDDITMTRSEEQVDIGVERVETGQVRMRKYVDDEDFEETVTLRHEELDIERRPVEEGEGFEAAIAEGEEVFTLYEERVVVSKHQVPVERVHVRKRMVSHEERVQGTRQSERIELEDEEGNPPAQT</sequence>
<dbReference type="Proteomes" id="UP000654947">
    <property type="component" value="Unassembled WGS sequence"/>
</dbReference>
<dbReference type="Pfam" id="PF05239">
    <property type="entry name" value="PRC"/>
    <property type="match status" value="1"/>
</dbReference>
<dbReference type="InterPro" id="IPR019060">
    <property type="entry name" value="DUF2382"/>
</dbReference>
<evidence type="ECO:0000313" key="5">
    <source>
        <dbReference type="Proteomes" id="UP000654947"/>
    </source>
</evidence>
<dbReference type="GO" id="GO:0019684">
    <property type="term" value="P:photosynthesis, light reaction"/>
    <property type="evidence" value="ECO:0007669"/>
    <property type="project" value="InterPro"/>
</dbReference>
<dbReference type="Pfam" id="PF09557">
    <property type="entry name" value="DUF2382"/>
    <property type="match status" value="1"/>
</dbReference>
<reference evidence="4 5" key="1">
    <citation type="journal article" date="2014" name="Int. J. Syst. Evol. Microbiol.">
        <title>Complete genome sequence of Corynebacterium casei LMG S-19264T (=DSM 44701T), isolated from a smear-ripened cheese.</title>
        <authorList>
            <consortium name="US DOE Joint Genome Institute (JGI-PGF)"/>
            <person name="Walter F."/>
            <person name="Albersmeier A."/>
            <person name="Kalinowski J."/>
            <person name="Ruckert C."/>
        </authorList>
    </citation>
    <scope>NUCLEOTIDE SEQUENCE [LARGE SCALE GENOMIC DNA]</scope>
    <source>
        <strain evidence="4 5">KCTC 19473</strain>
    </source>
</reference>
<feature type="compositionally biased region" description="Basic and acidic residues" evidence="1">
    <location>
        <begin position="110"/>
        <end position="126"/>
    </location>
</feature>
<dbReference type="Gene3D" id="3.90.50.10">
    <property type="entry name" value="Photosynthetic Reaction Center, subunit H, domain 2"/>
    <property type="match status" value="1"/>
</dbReference>
<evidence type="ECO:0000313" key="4">
    <source>
        <dbReference type="EMBL" id="GHD20452.1"/>
    </source>
</evidence>
<dbReference type="RefSeq" id="WP_017575530.1">
    <property type="nucleotide sequence ID" value="NZ_BMXL01000004.1"/>
</dbReference>
<dbReference type="InterPro" id="IPR052967">
    <property type="entry name" value="Stress_Response_Assoc"/>
</dbReference>
<dbReference type="EMBL" id="BMXL01000004">
    <property type="protein sequence ID" value="GHD20452.1"/>
    <property type="molecule type" value="Genomic_DNA"/>
</dbReference>
<feature type="region of interest" description="Disordered" evidence="1">
    <location>
        <begin position="103"/>
        <end position="246"/>
    </location>
</feature>
<evidence type="ECO:0000259" key="2">
    <source>
        <dbReference type="Pfam" id="PF05239"/>
    </source>
</evidence>
<evidence type="ECO:0000256" key="1">
    <source>
        <dbReference type="SAM" id="MobiDB-lite"/>
    </source>
</evidence>
<dbReference type="InterPro" id="IPR014747">
    <property type="entry name" value="Bac_photo_RC_H_C"/>
</dbReference>
<keyword evidence="5" id="KW-1185">Reference proteome</keyword>
<proteinExistence type="predicted"/>
<dbReference type="InterPro" id="IPR011033">
    <property type="entry name" value="PRC_barrel-like_sf"/>
</dbReference>
<feature type="compositionally biased region" description="Low complexity" evidence="1">
    <location>
        <begin position="190"/>
        <end position="203"/>
    </location>
</feature>
<feature type="compositionally biased region" description="Basic and acidic residues" evidence="1">
    <location>
        <begin position="329"/>
        <end position="344"/>
    </location>
</feature>
<feature type="compositionally biased region" description="Low complexity" evidence="1">
    <location>
        <begin position="154"/>
        <end position="168"/>
    </location>
</feature>
<comment type="caution">
    <text evidence="4">The sequence shown here is derived from an EMBL/GenBank/DDBJ whole genome shotgun (WGS) entry which is preliminary data.</text>
</comment>
<feature type="domain" description="PRC-barrel" evidence="2">
    <location>
        <begin position="8"/>
        <end position="73"/>
    </location>
</feature>
<dbReference type="PANTHER" id="PTHR38463:SF1">
    <property type="entry name" value="STRESS RESPONSE PROTEIN YSNF"/>
    <property type="match status" value="1"/>
</dbReference>
<dbReference type="AlphaFoldDB" id="A0A919CH46"/>
<gene>
    <name evidence="4" type="ORF">GCM10007147_12770</name>
</gene>
<feature type="region of interest" description="Disordered" evidence="1">
    <location>
        <begin position="329"/>
        <end position="357"/>
    </location>
</feature>
<protein>
    <submittedName>
        <fullName evidence="4">Photosystem reaction center subunit H</fullName>
    </submittedName>
</protein>
<organism evidence="4 5">
    <name type="scientific">Nocardiopsis kunsanensis</name>
    <dbReference type="NCBI Taxonomy" id="141693"/>
    <lineage>
        <taxon>Bacteria</taxon>
        <taxon>Bacillati</taxon>
        <taxon>Actinomycetota</taxon>
        <taxon>Actinomycetes</taxon>
        <taxon>Streptosporangiales</taxon>
        <taxon>Nocardiopsidaceae</taxon>
        <taxon>Nocardiopsis</taxon>
    </lineage>
</organism>
<dbReference type="InterPro" id="IPR027275">
    <property type="entry name" value="PRC-brl_dom"/>
</dbReference>
<dbReference type="PANTHER" id="PTHR38463">
    <property type="entry name" value="STRESS RESPONSE PROTEIN YSNF"/>
    <property type="match status" value="1"/>
</dbReference>
<dbReference type="NCBIfam" id="TIGR02271">
    <property type="entry name" value="YsnF/AvaK domain"/>
    <property type="match status" value="1"/>
</dbReference>
<dbReference type="SUPFAM" id="SSF50346">
    <property type="entry name" value="PRC-barrel domain"/>
    <property type="match status" value="1"/>
</dbReference>
<dbReference type="GO" id="GO:0030077">
    <property type="term" value="C:plasma membrane light-harvesting complex"/>
    <property type="evidence" value="ECO:0007669"/>
    <property type="project" value="InterPro"/>
</dbReference>
<feature type="domain" description="DUF2382" evidence="3">
    <location>
        <begin position="238"/>
        <end position="345"/>
    </location>
</feature>
<name>A0A919CH46_9ACTN</name>